<organism evidence="2 3">
    <name type="scientific">Pontibacter aydingkolensis</name>
    <dbReference type="NCBI Taxonomy" id="1911536"/>
    <lineage>
        <taxon>Bacteria</taxon>
        <taxon>Pseudomonadati</taxon>
        <taxon>Bacteroidota</taxon>
        <taxon>Cytophagia</taxon>
        <taxon>Cytophagales</taxon>
        <taxon>Hymenobacteraceae</taxon>
        <taxon>Pontibacter</taxon>
    </lineage>
</organism>
<name>A0ABS7CP83_9BACT</name>
<proteinExistence type="predicted"/>
<evidence type="ECO:0000313" key="2">
    <source>
        <dbReference type="EMBL" id="MBW7465651.1"/>
    </source>
</evidence>
<dbReference type="InterPro" id="IPR026444">
    <property type="entry name" value="Secre_tail"/>
</dbReference>
<dbReference type="Pfam" id="PF18962">
    <property type="entry name" value="Por_Secre_tail"/>
    <property type="match status" value="1"/>
</dbReference>
<dbReference type="EMBL" id="JAHYXK010000001">
    <property type="protein sequence ID" value="MBW7465651.1"/>
    <property type="molecule type" value="Genomic_DNA"/>
</dbReference>
<protein>
    <submittedName>
        <fullName evidence="2">T9SS type A sorting domain-containing protein</fullName>
    </submittedName>
</protein>
<evidence type="ECO:0000259" key="1">
    <source>
        <dbReference type="Pfam" id="PF18962"/>
    </source>
</evidence>
<gene>
    <name evidence="2" type="ORF">K0O23_01110</name>
</gene>
<evidence type="ECO:0000313" key="3">
    <source>
        <dbReference type="Proteomes" id="UP000813018"/>
    </source>
</evidence>
<dbReference type="NCBIfam" id="TIGR04183">
    <property type="entry name" value="Por_Secre_tail"/>
    <property type="match status" value="1"/>
</dbReference>
<keyword evidence="3" id="KW-1185">Reference proteome</keyword>
<accession>A0ABS7CP83</accession>
<feature type="domain" description="Secretion system C-terminal sorting" evidence="1">
    <location>
        <begin position="411"/>
        <end position="486"/>
    </location>
</feature>
<reference evidence="2 3" key="1">
    <citation type="journal article" date="2016" name="Int. J. Syst. Evol. Microbiol.">
        <title>Pontibacter aydingkolensis sp. nov., isolated from soil of a salt lake.</title>
        <authorList>
            <person name="Osman G."/>
            <person name="Zhang T."/>
            <person name="Lou K."/>
            <person name="Gao Y."/>
            <person name="Chang W."/>
            <person name="Lin Q."/>
            <person name="Yang H.M."/>
            <person name="Huo X.D."/>
            <person name="Wang N."/>
        </authorList>
    </citation>
    <scope>NUCLEOTIDE SEQUENCE [LARGE SCALE GENOMIC DNA]</scope>
    <source>
        <strain evidence="2 3">KACC 19255</strain>
    </source>
</reference>
<comment type="caution">
    <text evidence="2">The sequence shown here is derived from an EMBL/GenBank/DDBJ whole genome shotgun (WGS) entry which is preliminary data.</text>
</comment>
<sequence>MGGGLNGNKYRLLVTNTTSDLNIPEAERVCPITTNAATLTVNPTTGATSFSAGATTLCQDAPNETYTASAANATSITYSVSPAGAGSINSSTGAMNWDAGFSGTATITATAAGLCGTTSATRNVTVNPTTGATSFSAGATTLCQDAPNETYTASAANATSITYSVSPAGAGSINSSTGAMNWDAGFSGTATITATAAGLCGTTSATRNVTVNPFKPASVNISANTSGPICAGTSVTFTATPTNGGTTPSYQWKVNGNNVGTSSYQFSSSTLANGDKVTVVMTSNASPCLTSSPATSNEITMTVNNVIDKPALSILISPDCGVVAKVVNSETGEPFGEGFQFSYDRGGSWTDNAILNYTPGDDLNIWVRRNNDNTCISSTTCQSSGAKLTSQTSSSIQSTEQLKADDQLTAYPIPFAERTTLEFKAERSGKYEINLYDMKGTLIRQLKSGTAKEGEVTQIEVDGRSMADGMYLARMVSGSGAKTVKLLKKNN</sequence>
<dbReference type="RefSeq" id="WP_219875536.1">
    <property type="nucleotide sequence ID" value="NZ_JAHYXK010000001.1"/>
</dbReference>
<dbReference type="Proteomes" id="UP000813018">
    <property type="component" value="Unassembled WGS sequence"/>
</dbReference>